<proteinExistence type="predicted"/>
<evidence type="ECO:0000256" key="2">
    <source>
        <dbReference type="SAM" id="Phobius"/>
    </source>
</evidence>
<name>A0ABU3UP91_9ACTN</name>
<dbReference type="EMBL" id="JARAKF010000001">
    <property type="protein sequence ID" value="MDU8995721.1"/>
    <property type="molecule type" value="Genomic_DNA"/>
</dbReference>
<feature type="region of interest" description="Disordered" evidence="1">
    <location>
        <begin position="1"/>
        <end position="26"/>
    </location>
</feature>
<reference evidence="3 4" key="1">
    <citation type="submission" date="2023-02" db="EMBL/GenBank/DDBJ databases">
        <authorList>
            <person name="Maleckis M."/>
        </authorList>
    </citation>
    <scope>NUCLEOTIDE SEQUENCE [LARGE SCALE GENOMIC DNA]</scope>
    <source>
        <strain evidence="3 4">P8-A2</strain>
    </source>
</reference>
<accession>A0ABU3UP91</accession>
<feature type="transmembrane region" description="Helical" evidence="2">
    <location>
        <begin position="28"/>
        <end position="47"/>
    </location>
</feature>
<keyword evidence="2" id="KW-0812">Transmembrane</keyword>
<evidence type="ECO:0000313" key="3">
    <source>
        <dbReference type="EMBL" id="MDU8995721.1"/>
    </source>
</evidence>
<comment type="caution">
    <text evidence="3">The sequence shown here is derived from an EMBL/GenBank/DDBJ whole genome shotgun (WGS) entry which is preliminary data.</text>
</comment>
<evidence type="ECO:0000313" key="4">
    <source>
        <dbReference type="Proteomes" id="UP001257627"/>
    </source>
</evidence>
<evidence type="ECO:0000256" key="1">
    <source>
        <dbReference type="SAM" id="MobiDB-lite"/>
    </source>
</evidence>
<dbReference type="Proteomes" id="UP001257627">
    <property type="component" value="Unassembled WGS sequence"/>
</dbReference>
<keyword evidence="4" id="KW-1185">Reference proteome</keyword>
<organism evidence="3 4">
    <name type="scientific">Streptomyces mirabilis</name>
    <dbReference type="NCBI Taxonomy" id="68239"/>
    <lineage>
        <taxon>Bacteria</taxon>
        <taxon>Bacillati</taxon>
        <taxon>Actinomycetota</taxon>
        <taxon>Actinomycetes</taxon>
        <taxon>Kitasatosporales</taxon>
        <taxon>Streptomycetaceae</taxon>
        <taxon>Streptomyces</taxon>
    </lineage>
</organism>
<protein>
    <submittedName>
        <fullName evidence="3">Uncharacterized protein</fullName>
    </submittedName>
</protein>
<gene>
    <name evidence="3" type="ORF">PU648_25865</name>
</gene>
<keyword evidence="2" id="KW-0472">Membrane</keyword>
<sequence>MAEPSHVNPSPNDDEEQQSSKGPQRSEIVRAVMYGGALSAGVFLVLFGKTTAVEASGYVSPFLVIFEGSNRGI</sequence>
<dbReference type="RefSeq" id="WP_168495544.1">
    <property type="nucleotide sequence ID" value="NZ_JARAKF010000001.1"/>
</dbReference>
<keyword evidence="2" id="KW-1133">Transmembrane helix</keyword>